<evidence type="ECO:0000256" key="5">
    <source>
        <dbReference type="ARBA" id="ARBA00023136"/>
    </source>
</evidence>
<dbReference type="Pfam" id="PF00361">
    <property type="entry name" value="Proton_antipo_M"/>
    <property type="match status" value="1"/>
</dbReference>
<evidence type="ECO:0000259" key="8">
    <source>
        <dbReference type="Pfam" id="PF00361"/>
    </source>
</evidence>
<protein>
    <submittedName>
        <fullName evidence="9">NADH-quinone oxidoreductase subunit M</fullName>
    </submittedName>
</protein>
<reference evidence="9 10" key="1">
    <citation type="submission" date="2023-03" db="EMBL/GenBank/DDBJ databases">
        <title>Draft genome sequence of type strain Streptomyces ferralitis JCM 14344.</title>
        <authorList>
            <person name="Klaysubun C."/>
            <person name="Duangmal K."/>
        </authorList>
    </citation>
    <scope>NUCLEOTIDE SEQUENCE [LARGE SCALE GENOMIC DNA]</scope>
    <source>
        <strain evidence="9 10">JCM 14344</strain>
    </source>
</reference>
<dbReference type="PANTHER" id="PTHR43507">
    <property type="entry name" value="NADH-UBIQUINONE OXIDOREDUCTASE CHAIN 4"/>
    <property type="match status" value="1"/>
</dbReference>
<comment type="caution">
    <text evidence="9">The sequence shown here is derived from an EMBL/GenBank/DDBJ whole genome shotgun (WGS) entry which is preliminary data.</text>
</comment>
<feature type="transmembrane region" description="Helical" evidence="7">
    <location>
        <begin position="438"/>
        <end position="461"/>
    </location>
</feature>
<evidence type="ECO:0000256" key="1">
    <source>
        <dbReference type="ARBA" id="ARBA00004127"/>
    </source>
</evidence>
<feature type="transmembrane region" description="Helical" evidence="7">
    <location>
        <begin position="40"/>
        <end position="63"/>
    </location>
</feature>
<organism evidence="9 10">
    <name type="scientific">Streptantibioticus ferralitis</name>
    <dbReference type="NCBI Taxonomy" id="236510"/>
    <lineage>
        <taxon>Bacteria</taxon>
        <taxon>Bacillati</taxon>
        <taxon>Actinomycetota</taxon>
        <taxon>Actinomycetes</taxon>
        <taxon>Kitasatosporales</taxon>
        <taxon>Streptomycetaceae</taxon>
        <taxon>Streptantibioticus</taxon>
    </lineage>
</organism>
<dbReference type="InterPro" id="IPR001750">
    <property type="entry name" value="ND/Mrp_TM"/>
</dbReference>
<evidence type="ECO:0000256" key="7">
    <source>
        <dbReference type="SAM" id="Phobius"/>
    </source>
</evidence>
<keyword evidence="3 6" id="KW-0812">Transmembrane</keyword>
<dbReference type="Proteomes" id="UP001220022">
    <property type="component" value="Unassembled WGS sequence"/>
</dbReference>
<dbReference type="NCBIfam" id="TIGR01972">
    <property type="entry name" value="NDH_I_M"/>
    <property type="match status" value="1"/>
</dbReference>
<dbReference type="RefSeq" id="WP_275819036.1">
    <property type="nucleotide sequence ID" value="NZ_BAAANM010000002.1"/>
</dbReference>
<feature type="transmembrane region" description="Helical" evidence="7">
    <location>
        <begin position="219"/>
        <end position="238"/>
    </location>
</feature>
<evidence type="ECO:0000313" key="10">
    <source>
        <dbReference type="Proteomes" id="UP001220022"/>
    </source>
</evidence>
<evidence type="ECO:0000256" key="4">
    <source>
        <dbReference type="ARBA" id="ARBA00022989"/>
    </source>
</evidence>
<dbReference type="PRINTS" id="PR01437">
    <property type="entry name" value="NUOXDRDTASE4"/>
</dbReference>
<evidence type="ECO:0000256" key="2">
    <source>
        <dbReference type="ARBA" id="ARBA00009025"/>
    </source>
</evidence>
<feature type="transmembrane region" description="Helical" evidence="7">
    <location>
        <begin position="94"/>
        <end position="114"/>
    </location>
</feature>
<evidence type="ECO:0000256" key="6">
    <source>
        <dbReference type="RuleBase" id="RU000320"/>
    </source>
</evidence>
<keyword evidence="5 7" id="KW-0472">Membrane</keyword>
<feature type="domain" description="NADH:quinone oxidoreductase/Mrp antiporter transmembrane" evidence="8">
    <location>
        <begin position="145"/>
        <end position="429"/>
    </location>
</feature>
<feature type="transmembrane region" description="Helical" evidence="7">
    <location>
        <begin position="397"/>
        <end position="418"/>
    </location>
</feature>
<dbReference type="PANTHER" id="PTHR43507:SF1">
    <property type="entry name" value="NADH-UBIQUINONE OXIDOREDUCTASE CHAIN 4"/>
    <property type="match status" value="1"/>
</dbReference>
<feature type="transmembrane region" description="Helical" evidence="7">
    <location>
        <begin position="150"/>
        <end position="167"/>
    </location>
</feature>
<dbReference type="InterPro" id="IPR010227">
    <property type="entry name" value="NADH_Q_OxRdtase_chainM/4"/>
</dbReference>
<feature type="transmembrane region" description="Helical" evidence="7">
    <location>
        <begin position="482"/>
        <end position="503"/>
    </location>
</feature>
<keyword evidence="10" id="KW-1185">Reference proteome</keyword>
<dbReference type="InterPro" id="IPR003918">
    <property type="entry name" value="NADH_UbQ_OxRdtase"/>
</dbReference>
<proteinExistence type="inferred from homology"/>
<feature type="transmembrane region" description="Helical" evidence="7">
    <location>
        <begin position="179"/>
        <end position="199"/>
    </location>
</feature>
<gene>
    <name evidence="9" type="ORF">P2L57_28135</name>
</gene>
<name>A0ABT5Z6K7_9ACTN</name>
<evidence type="ECO:0000256" key="3">
    <source>
        <dbReference type="ARBA" id="ARBA00022692"/>
    </source>
</evidence>
<accession>A0ABT5Z6K7</accession>
<dbReference type="EMBL" id="JARHTQ010000023">
    <property type="protein sequence ID" value="MDF2259443.1"/>
    <property type="molecule type" value="Genomic_DNA"/>
</dbReference>
<sequence length="519" mass="54289">MNDTVLQYALAALVVLPLLGAIGALLPAPPGLKGRDPDQAVLRHGVTVTGAVLLLSIVLAAGFDYRHSARMQGTTDLSWIPALHIRIHLGVDGVSLPLIVLTALLTFLCALHAYFKMPEGPSPKAFVALLLVLEAGTIGTFAVLDLMLFFLAFEMVLIPMYFLIARWGGEGRDRAAFRFILYTLLGSVVMLLGLLLIGLKAGTFDMVALATDNGSKLSHSTQIIAVLAIGIGLAVKAPMWPLHTWLPDAHTAAPTTGSVLLAGVLLKMGTYGLVRIVLPIAPQGAHFFAPYLAAFAVVGILYGSLACLALGRQGNKGDLKRLIAYSSVGHMGFVLLGIATLTPTGVNGALFANIAHGLITGLLFFLVGAVKDRYGSTDLDRLAGTSGAALYGTAPRLGGLLAFGAVASLGLPGLAGFWGEMLAMFGAFHPAAGLSRPAYLTFMGLAAFGTLLTAAYLLVVVRRVCMGDRSAEEVRLVDVQGFEFAAWSPLVVLTVLAGLWPAALLGLTDPAVHTLLGGH</sequence>
<feature type="transmembrane region" description="Helical" evidence="7">
    <location>
        <begin position="322"/>
        <end position="342"/>
    </location>
</feature>
<feature type="transmembrane region" description="Helical" evidence="7">
    <location>
        <begin position="348"/>
        <end position="370"/>
    </location>
</feature>
<feature type="transmembrane region" description="Helical" evidence="7">
    <location>
        <begin position="259"/>
        <end position="281"/>
    </location>
</feature>
<evidence type="ECO:0000313" key="9">
    <source>
        <dbReference type="EMBL" id="MDF2259443.1"/>
    </source>
</evidence>
<feature type="transmembrane region" description="Helical" evidence="7">
    <location>
        <begin position="6"/>
        <end position="28"/>
    </location>
</feature>
<comment type="subcellular location">
    <subcellularLocation>
        <location evidence="1">Endomembrane system</location>
        <topology evidence="1">Multi-pass membrane protein</topology>
    </subcellularLocation>
    <subcellularLocation>
        <location evidence="6">Membrane</location>
        <topology evidence="6">Multi-pass membrane protein</topology>
    </subcellularLocation>
</comment>
<keyword evidence="4 7" id="KW-1133">Transmembrane helix</keyword>
<feature type="transmembrane region" description="Helical" evidence="7">
    <location>
        <begin position="287"/>
        <end position="310"/>
    </location>
</feature>
<comment type="similarity">
    <text evidence="2">Belongs to the complex I subunit 4 family.</text>
</comment>